<dbReference type="VEuPathDB" id="TriTrypDB:TRSC58_05476"/>
<sequence length="609" mass="67514">MFFIRGFNYLFSGSKVAMNPSWYTILYTFFTFVFYSANAERPVSYPIQWDSVAPNPPSPRNLASPYIGTCICDSTWGSCDPNCCCDIDCTVEEKKIFSFCLQETIGSPSIEYCYAQRQDTKVLHASQRRLDKVRTGSRAVCIVRANNIKDMDSLFILPKSISKPSDKLTDDWGGPKEANGYVVNGNLLLMKRIEVATATHEMRTMGLFRIPTGSQDGSCTVEGRRVRFMNPIDSTVCVLSGAKVCALFPTDIYANLFLEAPGSSASHSFTPIQLQILDDVSGKLLAKVNAISSIPKVYHSAISGNVCKNGVVRAQTLLVYNSTDTGLFLINATTKLYLRDIDKETLTPMLFQVEFSRLGGKTPASYFSGTPGYSEGARLRAGTLLEEKGKAAISERVSGFSIPSGDISCYKNKYRSVGFLYDVLSSGCRISLSELDLRRICAGKGTSEILRNILSIRVKHSFSFDGETRPIDYVARTNDALANDTTSWVKIVGMNFSDIKPAPYDAVKRQCSNIYVGLRYTFVLSRVGAEFNPQDIIAAAFADPIIGSWRIRNKTDFSEAAVSTQRFRFLVTFRWANSGLQKTGYRRVIAPPILPRLDDTIFYPFSPPG</sequence>
<accession>A0A061IUN4</accession>
<evidence type="ECO:0000313" key="2">
    <source>
        <dbReference type="EMBL" id="ESL06843.1"/>
    </source>
</evidence>
<proteinExistence type="predicted"/>
<evidence type="ECO:0000313" key="3">
    <source>
        <dbReference type="Proteomes" id="UP000031737"/>
    </source>
</evidence>
<dbReference type="PANTHER" id="PTHR14611">
    <property type="entry name" value="TECTONIC FAMILY MEMBER"/>
    <property type="match status" value="1"/>
</dbReference>
<gene>
    <name evidence="2" type="ORF">TRSC58_05476</name>
</gene>
<dbReference type="OrthoDB" id="2104337at2759"/>
<organism evidence="2 3">
    <name type="scientific">Trypanosoma rangeli SC58</name>
    <dbReference type="NCBI Taxonomy" id="429131"/>
    <lineage>
        <taxon>Eukaryota</taxon>
        <taxon>Discoba</taxon>
        <taxon>Euglenozoa</taxon>
        <taxon>Kinetoplastea</taxon>
        <taxon>Metakinetoplastina</taxon>
        <taxon>Trypanosomatida</taxon>
        <taxon>Trypanosomatidae</taxon>
        <taxon>Trypanosoma</taxon>
        <taxon>Herpetosoma</taxon>
    </lineage>
</organism>
<dbReference type="Proteomes" id="UP000031737">
    <property type="component" value="Unassembled WGS sequence"/>
</dbReference>
<feature type="domain" description="Tectonic-1-3 N-terminal" evidence="1">
    <location>
        <begin position="64"/>
        <end position="147"/>
    </location>
</feature>
<dbReference type="InterPro" id="IPR040354">
    <property type="entry name" value="TCTN1-3"/>
</dbReference>
<reference evidence="2 3" key="1">
    <citation type="submission" date="2013-07" db="EMBL/GenBank/DDBJ databases">
        <authorList>
            <person name="Stoco P.H."/>
            <person name="Wagner G."/>
            <person name="Gerber A."/>
            <person name="Zaha A."/>
            <person name="Thompson C."/>
            <person name="Bartholomeu D.C."/>
            <person name="Luckemeyer D.D."/>
            <person name="Bahia D."/>
            <person name="Loreto E."/>
            <person name="Prestes E.B."/>
            <person name="Lima F.M."/>
            <person name="Rodrigues-Luiz G."/>
            <person name="Vallejo G.A."/>
            <person name="Filho J.F."/>
            <person name="Monteiro K.M."/>
            <person name="Tyler K.M."/>
            <person name="de Almeida L.G."/>
            <person name="Ortiz M.F."/>
            <person name="Siervo M.A."/>
            <person name="de Moraes M.H."/>
            <person name="Cunha O.L."/>
            <person name="Mendonca-Neto R."/>
            <person name="Silva R."/>
            <person name="Teixeira S.M."/>
            <person name="Murta S.M."/>
            <person name="Sincero T.C."/>
            <person name="Mendes T.A."/>
            <person name="Urmenyi T.P."/>
            <person name="Silva V.G."/>
            <person name="da Rocha W.D."/>
            <person name="Andersson B."/>
            <person name="Romanha A.J."/>
            <person name="Steindel M."/>
            <person name="de Vasconcelos A.T."/>
            <person name="Grisard E.C."/>
        </authorList>
    </citation>
    <scope>NUCLEOTIDE SEQUENCE [LARGE SCALE GENOMIC DNA]</scope>
    <source>
        <strain evidence="2 3">SC58</strain>
    </source>
</reference>
<evidence type="ECO:0000259" key="1">
    <source>
        <dbReference type="Pfam" id="PF25752"/>
    </source>
</evidence>
<keyword evidence="3" id="KW-1185">Reference proteome</keyword>
<name>A0A061IUN4_TRYRA</name>
<comment type="caution">
    <text evidence="2">The sequence shown here is derived from an EMBL/GenBank/DDBJ whole genome shotgun (WGS) entry which is preliminary data.</text>
</comment>
<dbReference type="PANTHER" id="PTHR14611:SF2">
    <property type="entry name" value="TECTONIC"/>
    <property type="match status" value="1"/>
</dbReference>
<protein>
    <recommendedName>
        <fullName evidence="1">Tectonic-1-3 N-terminal domain-containing protein</fullName>
    </recommendedName>
</protein>
<dbReference type="AlphaFoldDB" id="A0A061IUN4"/>
<dbReference type="EMBL" id="AUPL01005476">
    <property type="protein sequence ID" value="ESL06843.1"/>
    <property type="molecule type" value="Genomic_DNA"/>
</dbReference>
<dbReference type="Pfam" id="PF25752">
    <property type="entry name" value="DUF1619_N"/>
    <property type="match status" value="1"/>
</dbReference>
<dbReference type="InterPro" id="IPR057724">
    <property type="entry name" value="TCTN1-3_N"/>
</dbReference>